<feature type="transmembrane region" description="Helical" evidence="8">
    <location>
        <begin position="6"/>
        <end position="25"/>
    </location>
</feature>
<feature type="transmembrane region" description="Helical" evidence="8">
    <location>
        <begin position="183"/>
        <end position="206"/>
    </location>
</feature>
<feature type="transmembrane region" description="Helical" evidence="8">
    <location>
        <begin position="472"/>
        <end position="489"/>
    </location>
</feature>
<organism evidence="10 11">
    <name type="scientific">Euhalothece natronophila Z-M001</name>
    <dbReference type="NCBI Taxonomy" id="522448"/>
    <lineage>
        <taxon>Bacteria</taxon>
        <taxon>Bacillati</taxon>
        <taxon>Cyanobacteriota</taxon>
        <taxon>Cyanophyceae</taxon>
        <taxon>Oscillatoriophycideae</taxon>
        <taxon>Chroococcales</taxon>
        <taxon>Halothecacae</taxon>
        <taxon>Halothece cluster</taxon>
        <taxon>Euhalothece</taxon>
    </lineage>
</organism>
<comment type="function">
    <text evidence="8">Catalyzes the phospholipid dependent N-acylation of the N-terminal cysteine of apolipoprotein, the last step in lipoprotein maturation.</text>
</comment>
<keyword evidence="4 8" id="KW-0812">Transmembrane</keyword>
<dbReference type="KEGG" id="enn:FRE64_02625"/>
<feature type="transmembrane region" description="Helical" evidence="8">
    <location>
        <begin position="37"/>
        <end position="55"/>
    </location>
</feature>
<feature type="transmembrane region" description="Helical" evidence="8">
    <location>
        <begin position="106"/>
        <end position="125"/>
    </location>
</feature>
<evidence type="ECO:0000256" key="5">
    <source>
        <dbReference type="ARBA" id="ARBA00022989"/>
    </source>
</evidence>
<keyword evidence="2 8" id="KW-1003">Cell membrane</keyword>
<evidence type="ECO:0000313" key="10">
    <source>
        <dbReference type="EMBL" id="QDZ41418.1"/>
    </source>
</evidence>
<dbReference type="Proteomes" id="UP000318453">
    <property type="component" value="Chromosome"/>
</dbReference>
<dbReference type="SUPFAM" id="SSF56317">
    <property type="entry name" value="Carbon-nitrogen hydrolase"/>
    <property type="match status" value="1"/>
</dbReference>
<keyword evidence="7 8" id="KW-0012">Acyltransferase</keyword>
<dbReference type="InterPro" id="IPR036526">
    <property type="entry name" value="C-N_Hydrolase_sf"/>
</dbReference>
<sequence length="498" mass="55908">MGMGSDPFNAWFLAWIALIPLWIWLINQQKFQIRQLLPPLTFAVGYYGVTIFWITGIHPMTWMGVPWLSSLLIAIFCWLFIIAWGSFFVLLWSLGMIFLTRSLSHPLSRVLLGVALWCTVETLVSHTPLHWPTFALTQSPYNLPILQWLSVSGTTTVTAAIVAVNGLLAEAILINHRQNRSRFLGGLTQVSLGLLVGLHLIGWLLYLQPLETPQENALRVGIIQGNVPNTIKLYPEGWRKALEGYTTGYIGLAEAGAEAILTPETALPFQWEEQVRGNSDFYQAILQKNVPVWLGAFGKKEGRSTNSLYSLNGEAETLARFDKVKLVPLGEYIPFEDILGNVVDRLSPLDSQFAHGSPDQTFITPWGKAAVGICYESAYGEHFRRQVARGGEFILVPSNDDHYSAAMPAQHHALDVMRAIENDRAMVRATNTGYSAIVDPRGNTLWLSDLDEYETHLSTIYRRDTQTLYVRWGNWLNWVLLGLGGVVLVRSKLKSRQN</sequence>
<evidence type="ECO:0000256" key="4">
    <source>
        <dbReference type="ARBA" id="ARBA00022692"/>
    </source>
</evidence>
<keyword evidence="5 8" id="KW-1133">Transmembrane helix</keyword>
<dbReference type="GO" id="GO:0005886">
    <property type="term" value="C:plasma membrane"/>
    <property type="evidence" value="ECO:0007669"/>
    <property type="project" value="UniProtKB-SubCell"/>
</dbReference>
<keyword evidence="10" id="KW-0449">Lipoprotein</keyword>
<dbReference type="Gene3D" id="3.60.110.10">
    <property type="entry name" value="Carbon-nitrogen hydrolase"/>
    <property type="match status" value="1"/>
</dbReference>
<dbReference type="EMBL" id="CP042326">
    <property type="protein sequence ID" value="QDZ41418.1"/>
    <property type="molecule type" value="Genomic_DNA"/>
</dbReference>
<protein>
    <recommendedName>
        <fullName evidence="8">Apolipoprotein N-acyltransferase</fullName>
        <shortName evidence="8">ALP N-acyltransferase</shortName>
        <ecNumber evidence="8">2.3.1.269</ecNumber>
    </recommendedName>
</protein>
<gene>
    <name evidence="8 10" type="primary">lnt</name>
    <name evidence="10" type="ORF">FRE64_02625</name>
</gene>
<comment type="subcellular location">
    <subcellularLocation>
        <location evidence="1 8">Cell membrane</location>
        <topology evidence="1 8">Multi-pass membrane protein</topology>
    </subcellularLocation>
</comment>
<dbReference type="RefSeq" id="WP_146297250.1">
    <property type="nucleotide sequence ID" value="NZ_CP042326.1"/>
</dbReference>
<name>A0A5B8NQY2_9CHRO</name>
<evidence type="ECO:0000256" key="2">
    <source>
        <dbReference type="ARBA" id="ARBA00022475"/>
    </source>
</evidence>
<dbReference type="PROSITE" id="PS50263">
    <property type="entry name" value="CN_HYDROLASE"/>
    <property type="match status" value="1"/>
</dbReference>
<dbReference type="EC" id="2.3.1.269" evidence="8"/>
<dbReference type="UniPathway" id="UPA00666"/>
<dbReference type="NCBIfam" id="TIGR00546">
    <property type="entry name" value="lnt"/>
    <property type="match status" value="1"/>
</dbReference>
<dbReference type="OrthoDB" id="9804277at2"/>
<keyword evidence="6 8" id="KW-0472">Membrane</keyword>
<comment type="similarity">
    <text evidence="8">Belongs to the CN hydrolase family. Apolipoprotein N-acyltransferase subfamily.</text>
</comment>
<feature type="domain" description="CN hydrolase" evidence="9">
    <location>
        <begin position="218"/>
        <end position="462"/>
    </location>
</feature>
<evidence type="ECO:0000256" key="6">
    <source>
        <dbReference type="ARBA" id="ARBA00023136"/>
    </source>
</evidence>
<dbReference type="InterPro" id="IPR004563">
    <property type="entry name" value="Apolipo_AcylTrfase"/>
</dbReference>
<evidence type="ECO:0000259" key="9">
    <source>
        <dbReference type="PROSITE" id="PS50263"/>
    </source>
</evidence>
<dbReference type="GO" id="GO:0042158">
    <property type="term" value="P:lipoprotein biosynthetic process"/>
    <property type="evidence" value="ECO:0007669"/>
    <property type="project" value="UniProtKB-UniRule"/>
</dbReference>
<comment type="pathway">
    <text evidence="8">Protein modification; lipoprotein biosynthesis (N-acyl transfer).</text>
</comment>
<dbReference type="PANTHER" id="PTHR38686">
    <property type="entry name" value="APOLIPOPROTEIN N-ACYLTRANSFERASE"/>
    <property type="match status" value="1"/>
</dbReference>
<keyword evidence="3 8" id="KW-0808">Transferase</keyword>
<dbReference type="InterPro" id="IPR045378">
    <property type="entry name" value="LNT_N"/>
</dbReference>
<evidence type="ECO:0000256" key="3">
    <source>
        <dbReference type="ARBA" id="ARBA00022679"/>
    </source>
</evidence>
<evidence type="ECO:0000313" key="11">
    <source>
        <dbReference type="Proteomes" id="UP000318453"/>
    </source>
</evidence>
<dbReference type="CDD" id="cd07571">
    <property type="entry name" value="ALP_N-acyl_transferase"/>
    <property type="match status" value="1"/>
</dbReference>
<dbReference type="InterPro" id="IPR003010">
    <property type="entry name" value="C-N_Hydrolase"/>
</dbReference>
<evidence type="ECO:0000256" key="7">
    <source>
        <dbReference type="ARBA" id="ARBA00023315"/>
    </source>
</evidence>
<dbReference type="PANTHER" id="PTHR38686:SF1">
    <property type="entry name" value="APOLIPOPROTEIN N-ACYLTRANSFERASE"/>
    <property type="match status" value="1"/>
</dbReference>
<dbReference type="GO" id="GO:0016410">
    <property type="term" value="F:N-acyltransferase activity"/>
    <property type="evidence" value="ECO:0007669"/>
    <property type="project" value="UniProtKB-UniRule"/>
</dbReference>
<feature type="transmembrane region" description="Helical" evidence="8">
    <location>
        <begin position="67"/>
        <end position="94"/>
    </location>
</feature>
<accession>A0A5B8NQY2</accession>
<dbReference type="Pfam" id="PF20154">
    <property type="entry name" value="LNT_N"/>
    <property type="match status" value="1"/>
</dbReference>
<keyword evidence="11" id="KW-1185">Reference proteome</keyword>
<evidence type="ECO:0000256" key="1">
    <source>
        <dbReference type="ARBA" id="ARBA00004651"/>
    </source>
</evidence>
<reference evidence="10 11" key="1">
    <citation type="submission" date="2019-08" db="EMBL/GenBank/DDBJ databases">
        <title>Carotenoids and Carotenoid Binding Proteins in the Halophilic Cyanobacterium Euhalothece sp. ZM00.</title>
        <authorList>
            <person name="Cho S.M."/>
            <person name="Song J.Y."/>
            <person name="Park Y.-I."/>
        </authorList>
    </citation>
    <scope>NUCLEOTIDE SEQUENCE [LARGE SCALE GENOMIC DNA]</scope>
    <source>
        <strain evidence="10 11">Z-M001</strain>
    </source>
</reference>
<comment type="catalytic activity">
    <reaction evidence="8">
        <text>N-terminal S-1,2-diacyl-sn-glyceryl-L-cysteinyl-[lipoprotein] + a glycerophospholipid = N-acyl-S-1,2-diacyl-sn-glyceryl-L-cysteinyl-[lipoprotein] + a 2-acyl-sn-glycero-3-phospholipid + H(+)</text>
        <dbReference type="Rhea" id="RHEA:48228"/>
        <dbReference type="Rhea" id="RHEA-COMP:14681"/>
        <dbReference type="Rhea" id="RHEA-COMP:14684"/>
        <dbReference type="ChEBI" id="CHEBI:15378"/>
        <dbReference type="ChEBI" id="CHEBI:136912"/>
        <dbReference type="ChEBI" id="CHEBI:140656"/>
        <dbReference type="ChEBI" id="CHEBI:140657"/>
        <dbReference type="ChEBI" id="CHEBI:140660"/>
        <dbReference type="EC" id="2.3.1.269"/>
    </reaction>
</comment>
<dbReference type="Pfam" id="PF00795">
    <property type="entry name" value="CN_hydrolase"/>
    <property type="match status" value="1"/>
</dbReference>
<dbReference type="AlphaFoldDB" id="A0A5B8NQY2"/>
<evidence type="ECO:0000256" key="8">
    <source>
        <dbReference type="HAMAP-Rule" id="MF_01148"/>
    </source>
</evidence>
<feature type="transmembrane region" description="Helical" evidence="8">
    <location>
        <begin position="145"/>
        <end position="171"/>
    </location>
</feature>
<proteinExistence type="inferred from homology"/>
<dbReference type="HAMAP" id="MF_01148">
    <property type="entry name" value="Lnt"/>
    <property type="match status" value="1"/>
</dbReference>